<accession>A0A401H328</accession>
<dbReference type="EMBL" id="BFAD01000014">
    <property type="protein sequence ID" value="GBE88814.1"/>
    <property type="molecule type" value="Genomic_DNA"/>
</dbReference>
<keyword evidence="3" id="KW-1185">Reference proteome</keyword>
<evidence type="ECO:0000313" key="3">
    <source>
        <dbReference type="Proteomes" id="UP000287166"/>
    </source>
</evidence>
<dbReference type="Proteomes" id="UP000287166">
    <property type="component" value="Unassembled WGS sequence"/>
</dbReference>
<organism evidence="2 3">
    <name type="scientific">Sparassis crispa</name>
    <dbReference type="NCBI Taxonomy" id="139825"/>
    <lineage>
        <taxon>Eukaryota</taxon>
        <taxon>Fungi</taxon>
        <taxon>Dikarya</taxon>
        <taxon>Basidiomycota</taxon>
        <taxon>Agaricomycotina</taxon>
        <taxon>Agaricomycetes</taxon>
        <taxon>Polyporales</taxon>
        <taxon>Sparassidaceae</taxon>
        <taxon>Sparassis</taxon>
    </lineage>
</organism>
<feature type="signal peptide" evidence="1">
    <location>
        <begin position="1"/>
        <end position="27"/>
    </location>
</feature>
<dbReference type="InParanoid" id="A0A401H328"/>
<dbReference type="GeneID" id="38785731"/>
<evidence type="ECO:0000256" key="1">
    <source>
        <dbReference type="SAM" id="SignalP"/>
    </source>
</evidence>
<gene>
    <name evidence="2" type="ORF">SCP_1402190</name>
</gene>
<dbReference type="RefSeq" id="XP_027619727.1">
    <property type="nucleotide sequence ID" value="XM_027763926.1"/>
</dbReference>
<evidence type="ECO:0008006" key="4">
    <source>
        <dbReference type="Google" id="ProtNLM"/>
    </source>
</evidence>
<protein>
    <recommendedName>
        <fullName evidence="4">Secreted protein</fullName>
    </recommendedName>
</protein>
<feature type="chain" id="PRO_5019188739" description="Secreted protein" evidence="1">
    <location>
        <begin position="28"/>
        <end position="160"/>
    </location>
</feature>
<keyword evidence="1" id="KW-0732">Signal</keyword>
<reference evidence="2 3" key="1">
    <citation type="journal article" date="2018" name="Sci. Rep.">
        <title>Genome sequence of the cauliflower mushroom Sparassis crispa (Hanabiratake) and its association with beneficial usage.</title>
        <authorList>
            <person name="Kiyama R."/>
            <person name="Furutani Y."/>
            <person name="Kawaguchi K."/>
            <person name="Nakanishi T."/>
        </authorList>
    </citation>
    <scope>NUCLEOTIDE SEQUENCE [LARGE SCALE GENOMIC DNA]</scope>
</reference>
<proteinExistence type="predicted"/>
<name>A0A401H328_9APHY</name>
<comment type="caution">
    <text evidence="2">The sequence shown here is derived from an EMBL/GenBank/DDBJ whole genome shotgun (WGS) entry which is preliminary data.</text>
</comment>
<dbReference type="AlphaFoldDB" id="A0A401H328"/>
<sequence length="160" mass="17333">MEPAILFAPSQLILVAWQAAGTRSCSAADLPRPKRPLLSGTYSLVVLRHVMPIPPILSYRRKSFLSPNYQERDEVRWMAIVIVVAGFPRKRRCAAPPRIFDPALWIPSPCGASSGEPEGRNVALCPRAEQCPAHIIVGVDAVFSDSTDVCGAPSLCGAQL</sequence>
<evidence type="ECO:0000313" key="2">
    <source>
        <dbReference type="EMBL" id="GBE88814.1"/>
    </source>
</evidence>